<feature type="region of interest" description="Disordered" evidence="1">
    <location>
        <begin position="1"/>
        <end position="21"/>
    </location>
</feature>
<reference evidence="3" key="1">
    <citation type="submission" date="2021-01" db="EMBL/GenBank/DDBJ databases">
        <title>Whole genome shotgun sequence of Virgisporangium aurantiacum NBRC 16421.</title>
        <authorList>
            <person name="Komaki H."/>
            <person name="Tamura T."/>
        </authorList>
    </citation>
    <scope>NUCLEOTIDE SEQUENCE</scope>
    <source>
        <strain evidence="3">NBRC 16421</strain>
    </source>
</reference>
<dbReference type="InterPro" id="IPR011009">
    <property type="entry name" value="Kinase-like_dom_sf"/>
</dbReference>
<feature type="transmembrane region" description="Helical" evidence="2">
    <location>
        <begin position="87"/>
        <end position="106"/>
    </location>
</feature>
<feature type="transmembrane region" description="Helical" evidence="2">
    <location>
        <begin position="113"/>
        <end position="133"/>
    </location>
</feature>
<keyword evidence="2" id="KW-1133">Transmembrane helix</keyword>
<dbReference type="Gene3D" id="1.20.144.10">
    <property type="entry name" value="Phosphatidic acid phosphatase type 2/haloperoxidase"/>
    <property type="match status" value="1"/>
</dbReference>
<dbReference type="AlphaFoldDB" id="A0A8J4E2S3"/>
<evidence type="ECO:0000256" key="2">
    <source>
        <dbReference type="SAM" id="Phobius"/>
    </source>
</evidence>
<feature type="transmembrane region" description="Helical" evidence="2">
    <location>
        <begin position="183"/>
        <end position="201"/>
    </location>
</feature>
<dbReference type="InterPro" id="IPR036938">
    <property type="entry name" value="PAP2/HPO_sf"/>
</dbReference>
<dbReference type="RefSeq" id="WP_204000990.1">
    <property type="nucleotide sequence ID" value="NZ_BOPG01000045.1"/>
</dbReference>
<dbReference type="Proteomes" id="UP000612585">
    <property type="component" value="Unassembled WGS sequence"/>
</dbReference>
<keyword evidence="2" id="KW-0472">Membrane</keyword>
<proteinExistence type="predicted"/>
<dbReference type="SUPFAM" id="SSF56112">
    <property type="entry name" value="Protein kinase-like (PK-like)"/>
    <property type="match status" value="1"/>
</dbReference>
<dbReference type="EMBL" id="BOPG01000045">
    <property type="protein sequence ID" value="GIJ59188.1"/>
    <property type="molecule type" value="Genomic_DNA"/>
</dbReference>
<accession>A0A8J4E2S3</accession>
<sequence>MTRPAPTRKSPRRRPSGEAPPLPHQLNASGWGWLLVAAAIIVYWLVVAVWPRAALWLVVLDHRVLEWLSAVRTPWLTTAMKVAGQPATSHVLLVTWWVALVILLVWRRWRHLFVWIGAVLAVTTVTEVAAGLIQRPRPVGVEILGDWEGFAMPSRPMAVLAAVGVNVLYALVPAGRAREWGKLVVGAVVAVTALSRLYLAQDAPTDVLNGVVFGVAIPLAAFRLFTPTSVYPVSYRRGRTAHLDLTGRRLQAIERALNDQLGVIPVEIKPVGLAGSGGSTPMRVTVKGEPETYLFAKLYAVNHMRSDRWYKLGRTLMYGRLEDEKAFNTVRRLVQYEDYMLRVMRDGGLPVPHPYGIVEITPEREYLLVTEMLDGATEIGESDVDDAIIDQGLDIVRQLWEAGLAHRDIKPANLMVRDGTLHVIDSAFGQVRPSPWRQAVDLGNMMLVLALRTDAERVYERATAKFTVDEIVEAFAATRGLTMPSQLRAMMRARHKDLHAEFCALLPRQPQPIRIQRWSMQRIALTVWALFVGLITAIVVIELLDSPL</sequence>
<evidence type="ECO:0000313" key="3">
    <source>
        <dbReference type="EMBL" id="GIJ59188.1"/>
    </source>
</evidence>
<feature type="transmembrane region" description="Helical" evidence="2">
    <location>
        <begin position="31"/>
        <end position="50"/>
    </location>
</feature>
<keyword evidence="4" id="KW-1185">Reference proteome</keyword>
<dbReference type="GO" id="GO:0004672">
    <property type="term" value="F:protein kinase activity"/>
    <property type="evidence" value="ECO:0007669"/>
    <property type="project" value="InterPro"/>
</dbReference>
<organism evidence="3 4">
    <name type="scientific">Virgisporangium aurantiacum</name>
    <dbReference type="NCBI Taxonomy" id="175570"/>
    <lineage>
        <taxon>Bacteria</taxon>
        <taxon>Bacillati</taxon>
        <taxon>Actinomycetota</taxon>
        <taxon>Actinomycetes</taxon>
        <taxon>Micromonosporales</taxon>
        <taxon>Micromonosporaceae</taxon>
        <taxon>Virgisporangium</taxon>
    </lineage>
</organism>
<dbReference type="InterPro" id="IPR008271">
    <property type="entry name" value="Ser/Thr_kinase_AS"/>
</dbReference>
<feature type="transmembrane region" description="Helical" evidence="2">
    <location>
        <begin position="153"/>
        <end position="171"/>
    </location>
</feature>
<evidence type="ECO:0000313" key="4">
    <source>
        <dbReference type="Proteomes" id="UP000612585"/>
    </source>
</evidence>
<dbReference type="SUPFAM" id="SSF48317">
    <property type="entry name" value="Acid phosphatase/Vanadium-dependent haloperoxidase"/>
    <property type="match status" value="1"/>
</dbReference>
<feature type="transmembrane region" description="Helical" evidence="2">
    <location>
        <begin position="523"/>
        <end position="544"/>
    </location>
</feature>
<dbReference type="Gene3D" id="1.10.510.10">
    <property type="entry name" value="Transferase(Phosphotransferase) domain 1"/>
    <property type="match status" value="1"/>
</dbReference>
<evidence type="ECO:0000256" key="1">
    <source>
        <dbReference type="SAM" id="MobiDB-lite"/>
    </source>
</evidence>
<name>A0A8J4E2S3_9ACTN</name>
<keyword evidence="2" id="KW-0812">Transmembrane</keyword>
<dbReference type="PROSITE" id="PS00108">
    <property type="entry name" value="PROTEIN_KINASE_ST"/>
    <property type="match status" value="1"/>
</dbReference>
<gene>
    <name evidence="3" type="ORF">Vau01_067040</name>
</gene>
<feature type="transmembrane region" description="Helical" evidence="2">
    <location>
        <begin position="207"/>
        <end position="226"/>
    </location>
</feature>
<comment type="caution">
    <text evidence="3">The sequence shown here is derived from an EMBL/GenBank/DDBJ whole genome shotgun (WGS) entry which is preliminary data.</text>
</comment>
<protein>
    <submittedName>
        <fullName evidence="3">Uncharacterized protein</fullName>
    </submittedName>
</protein>